<dbReference type="Proteomes" id="UP001195769">
    <property type="component" value="Unassembled WGS sequence"/>
</dbReference>
<comment type="caution">
    <text evidence="2">The sequence shown here is derived from an EMBL/GenBank/DDBJ whole genome shotgun (WGS) entry which is preliminary data.</text>
</comment>
<dbReference type="InterPro" id="IPR011009">
    <property type="entry name" value="Kinase-like_dom_sf"/>
</dbReference>
<proteinExistence type="predicted"/>
<dbReference type="Gene3D" id="1.10.510.10">
    <property type="entry name" value="Transferase(Phosphotransferase) domain 1"/>
    <property type="match status" value="1"/>
</dbReference>
<feature type="non-terminal residue" evidence="2">
    <location>
        <position position="1"/>
    </location>
</feature>
<evidence type="ECO:0000259" key="1">
    <source>
        <dbReference type="PROSITE" id="PS50011"/>
    </source>
</evidence>
<dbReference type="GeneID" id="64667678"/>
<dbReference type="InterPro" id="IPR000719">
    <property type="entry name" value="Prot_kinase_dom"/>
</dbReference>
<dbReference type="PROSITE" id="PS50011">
    <property type="entry name" value="PROTEIN_KINASE_DOM"/>
    <property type="match status" value="1"/>
</dbReference>
<feature type="domain" description="Protein kinase" evidence="1">
    <location>
        <begin position="1"/>
        <end position="90"/>
    </location>
</feature>
<dbReference type="AlphaFoldDB" id="A0AAD4HE39"/>
<name>A0AAD4HE39_9AGAM</name>
<evidence type="ECO:0000313" key="3">
    <source>
        <dbReference type="Proteomes" id="UP001195769"/>
    </source>
</evidence>
<organism evidence="2 3">
    <name type="scientific">Suillus fuscotomentosus</name>
    <dbReference type="NCBI Taxonomy" id="1912939"/>
    <lineage>
        <taxon>Eukaryota</taxon>
        <taxon>Fungi</taxon>
        <taxon>Dikarya</taxon>
        <taxon>Basidiomycota</taxon>
        <taxon>Agaricomycotina</taxon>
        <taxon>Agaricomycetes</taxon>
        <taxon>Agaricomycetidae</taxon>
        <taxon>Boletales</taxon>
        <taxon>Suillineae</taxon>
        <taxon>Suillaceae</taxon>
        <taxon>Suillus</taxon>
    </lineage>
</organism>
<dbReference type="SUPFAM" id="SSF56112">
    <property type="entry name" value="Protein kinase-like (PK-like)"/>
    <property type="match status" value="1"/>
</dbReference>
<dbReference type="GO" id="GO:0004672">
    <property type="term" value="F:protein kinase activity"/>
    <property type="evidence" value="ECO:0007669"/>
    <property type="project" value="InterPro"/>
</dbReference>
<reference evidence="2" key="1">
    <citation type="journal article" date="2020" name="New Phytol.">
        <title>Comparative genomics reveals dynamic genome evolution in host specialist ectomycorrhizal fungi.</title>
        <authorList>
            <person name="Lofgren L.A."/>
            <person name="Nguyen N.H."/>
            <person name="Vilgalys R."/>
            <person name="Ruytinx J."/>
            <person name="Liao H.L."/>
            <person name="Branco S."/>
            <person name="Kuo A."/>
            <person name="LaButti K."/>
            <person name="Lipzen A."/>
            <person name="Andreopoulos W."/>
            <person name="Pangilinan J."/>
            <person name="Riley R."/>
            <person name="Hundley H."/>
            <person name="Na H."/>
            <person name="Barry K."/>
            <person name="Grigoriev I.V."/>
            <person name="Stajich J.E."/>
            <person name="Kennedy P.G."/>
        </authorList>
    </citation>
    <scope>NUCLEOTIDE SEQUENCE</scope>
    <source>
        <strain evidence="2">FC203</strain>
    </source>
</reference>
<sequence>HKDAFELAKVLHRDLGVGNIVIYKGKGYLIDWDLAKLVNIHGPRQTTRTGTWQFMSVYLVEHKYAIYLVKDDLESSFYIVLWTTLKYKET</sequence>
<dbReference type="Pfam" id="PF17667">
    <property type="entry name" value="Pkinase_fungal"/>
    <property type="match status" value="1"/>
</dbReference>
<dbReference type="PANTHER" id="PTHR38248:SF2">
    <property type="entry name" value="FUNK1 11"/>
    <property type="match status" value="1"/>
</dbReference>
<feature type="non-terminal residue" evidence="2">
    <location>
        <position position="90"/>
    </location>
</feature>
<dbReference type="EMBL" id="JABBWK010000107">
    <property type="protein sequence ID" value="KAG1893157.1"/>
    <property type="molecule type" value="Genomic_DNA"/>
</dbReference>
<accession>A0AAD4HE39</accession>
<protein>
    <recommendedName>
        <fullName evidence="1">Protein kinase domain-containing protein</fullName>
    </recommendedName>
</protein>
<keyword evidence="3" id="KW-1185">Reference proteome</keyword>
<evidence type="ECO:0000313" key="2">
    <source>
        <dbReference type="EMBL" id="KAG1893157.1"/>
    </source>
</evidence>
<dbReference type="GO" id="GO:0005524">
    <property type="term" value="F:ATP binding"/>
    <property type="evidence" value="ECO:0007669"/>
    <property type="project" value="InterPro"/>
</dbReference>
<dbReference type="InterPro" id="IPR040976">
    <property type="entry name" value="Pkinase_fungal"/>
</dbReference>
<dbReference type="RefSeq" id="XP_041218733.1">
    <property type="nucleotide sequence ID" value="XM_041373380.1"/>
</dbReference>
<dbReference type="PANTHER" id="PTHR38248">
    <property type="entry name" value="FUNK1 6"/>
    <property type="match status" value="1"/>
</dbReference>
<gene>
    <name evidence="2" type="ORF">F5891DRAFT_896755</name>
</gene>